<dbReference type="Proteomes" id="UP000729913">
    <property type="component" value="Unassembled WGS sequence"/>
</dbReference>
<dbReference type="GO" id="GO:0000467">
    <property type="term" value="P:exonucleolytic trimming to generate mature 3'-end of 5.8S rRNA from tricistronic rRNA transcript (SSU-rRNA, 5.8S rRNA, LSU-rRNA)"/>
    <property type="evidence" value="ECO:0007669"/>
    <property type="project" value="TreeGrafter"/>
</dbReference>
<evidence type="ECO:0008006" key="6">
    <source>
        <dbReference type="Google" id="ProtNLM"/>
    </source>
</evidence>
<feature type="domain" description="Exoribonuclease phosphorolytic" evidence="3">
    <location>
        <begin position="162"/>
        <end position="193"/>
    </location>
</feature>
<reference evidence="4" key="2">
    <citation type="submission" date="2021-04" db="EMBL/GenBank/DDBJ databases">
        <title>Genome-wide patterns of bracovirus chromosomal integration into multiple host tissues during parasitism.</title>
        <authorList>
            <person name="Chebbi M.A.C."/>
        </authorList>
    </citation>
    <scope>NUCLEOTIDE SEQUENCE</scope>
    <source>
        <tissue evidence="4">Whole body</tissue>
    </source>
</reference>
<organism evidence="4 5">
    <name type="scientific">Cotesia typhae</name>
    <dbReference type="NCBI Taxonomy" id="2053667"/>
    <lineage>
        <taxon>Eukaryota</taxon>
        <taxon>Metazoa</taxon>
        <taxon>Ecdysozoa</taxon>
        <taxon>Arthropoda</taxon>
        <taxon>Hexapoda</taxon>
        <taxon>Insecta</taxon>
        <taxon>Pterygota</taxon>
        <taxon>Neoptera</taxon>
        <taxon>Endopterygota</taxon>
        <taxon>Hymenoptera</taxon>
        <taxon>Apocrita</taxon>
        <taxon>Ichneumonoidea</taxon>
        <taxon>Braconidae</taxon>
        <taxon>Microgastrinae</taxon>
        <taxon>Cotesia</taxon>
    </lineage>
</organism>
<dbReference type="PANTHER" id="PTHR11097:SF8">
    <property type="entry name" value="EXOSOME COMPLEX COMPONENT RRP42"/>
    <property type="match status" value="1"/>
</dbReference>
<feature type="domain" description="Exoribonuclease phosphorolytic" evidence="2">
    <location>
        <begin position="63"/>
        <end position="131"/>
    </location>
</feature>
<dbReference type="GO" id="GO:0034476">
    <property type="term" value="P:U5 snRNA 3'-end processing"/>
    <property type="evidence" value="ECO:0007669"/>
    <property type="project" value="TreeGrafter"/>
</dbReference>
<evidence type="ECO:0000313" key="5">
    <source>
        <dbReference type="Proteomes" id="UP000729913"/>
    </source>
</evidence>
<dbReference type="Pfam" id="PF01138">
    <property type="entry name" value="RNase_PH"/>
    <property type="match status" value="2"/>
</dbReference>
<dbReference type="GO" id="GO:0000176">
    <property type="term" value="C:nuclear exosome (RNase complex)"/>
    <property type="evidence" value="ECO:0007669"/>
    <property type="project" value="TreeGrafter"/>
</dbReference>
<dbReference type="GO" id="GO:0071028">
    <property type="term" value="P:nuclear mRNA surveillance"/>
    <property type="evidence" value="ECO:0007669"/>
    <property type="project" value="TreeGrafter"/>
</dbReference>
<name>A0A8J5QY41_9HYME</name>
<dbReference type="CDD" id="cd11367">
    <property type="entry name" value="RNase_PH_RRP42"/>
    <property type="match status" value="1"/>
</dbReference>
<reference evidence="4" key="1">
    <citation type="submission" date="2020-03" db="EMBL/GenBank/DDBJ databases">
        <authorList>
            <person name="Chebbi M.A."/>
            <person name="Drezen J.M."/>
        </authorList>
    </citation>
    <scope>NUCLEOTIDE SEQUENCE</scope>
    <source>
        <tissue evidence="4">Whole body</tissue>
    </source>
</reference>
<dbReference type="InterPro" id="IPR001247">
    <property type="entry name" value="ExoRNase_PH_dom1"/>
</dbReference>
<evidence type="ECO:0000259" key="3">
    <source>
        <dbReference type="Pfam" id="PF03725"/>
    </source>
</evidence>
<gene>
    <name evidence="4" type="ORF">G9C98_004292</name>
</gene>
<dbReference type="GO" id="GO:0035925">
    <property type="term" value="F:mRNA 3'-UTR AU-rich region binding"/>
    <property type="evidence" value="ECO:0007669"/>
    <property type="project" value="TreeGrafter"/>
</dbReference>
<dbReference type="GO" id="GO:0071038">
    <property type="term" value="P:TRAMP-dependent tRNA surveillance pathway"/>
    <property type="evidence" value="ECO:0007669"/>
    <property type="project" value="TreeGrafter"/>
</dbReference>
<evidence type="ECO:0000313" key="4">
    <source>
        <dbReference type="EMBL" id="KAG8036970.1"/>
    </source>
</evidence>
<dbReference type="GO" id="GO:0016075">
    <property type="term" value="P:rRNA catabolic process"/>
    <property type="evidence" value="ECO:0007669"/>
    <property type="project" value="TreeGrafter"/>
</dbReference>
<dbReference type="EMBL" id="JAAOIC020000048">
    <property type="protein sequence ID" value="KAG8036970.1"/>
    <property type="molecule type" value="Genomic_DNA"/>
</dbReference>
<dbReference type="AlphaFoldDB" id="A0A8J5QY41"/>
<dbReference type="GO" id="GO:0005730">
    <property type="term" value="C:nucleolus"/>
    <property type="evidence" value="ECO:0007669"/>
    <property type="project" value="UniProtKB-SubCell"/>
</dbReference>
<dbReference type="GO" id="GO:0000177">
    <property type="term" value="C:cytoplasmic exosome (RNase complex)"/>
    <property type="evidence" value="ECO:0007669"/>
    <property type="project" value="TreeGrafter"/>
</dbReference>
<evidence type="ECO:0000259" key="2">
    <source>
        <dbReference type="Pfam" id="PF01138"/>
    </source>
</evidence>
<dbReference type="GO" id="GO:0071035">
    <property type="term" value="P:nuclear polyadenylation-dependent rRNA catabolic process"/>
    <property type="evidence" value="ECO:0007669"/>
    <property type="project" value="TreeGrafter"/>
</dbReference>
<dbReference type="GO" id="GO:0034473">
    <property type="term" value="P:U1 snRNA 3'-end processing"/>
    <property type="evidence" value="ECO:0007669"/>
    <property type="project" value="TreeGrafter"/>
</dbReference>
<dbReference type="Pfam" id="PF03725">
    <property type="entry name" value="RNase_PH_C"/>
    <property type="match status" value="1"/>
</dbReference>
<proteinExistence type="predicted"/>
<evidence type="ECO:0000256" key="1">
    <source>
        <dbReference type="ARBA" id="ARBA00004604"/>
    </source>
</evidence>
<comment type="subcellular location">
    <subcellularLocation>
        <location evidence="1">Nucleus</location>
        <location evidence="1">Nucleolus</location>
    </subcellularLocation>
</comment>
<feature type="domain" description="Exoribonuclease phosphorolytic" evidence="2">
    <location>
        <begin position="30"/>
        <end position="60"/>
    </location>
</feature>
<comment type="caution">
    <text evidence="4">The sequence shown here is derived from an EMBL/GenBank/DDBJ whole genome shotgun (WGS) entry which is preliminary data.</text>
</comment>
<sequence>MENPLSLAEKTFILHGVDADLRIDGRRQCEYRSIEIETKLMPQTNGSARLKIGNTDVLVGKGGDDLATEISNVLTNTYQSQKTFNLKFLSILPHKKCWKMYVDVLILQCGGNLYDAIGAAIKAALFNTELPRVTAATLDGGEADLQVSDDPFDCVTLNVESFPVLVTLCKIGDNCIVDPIAEEEACAAASVVLSNNHWDLKDQSLVFYVSKIKSL</sequence>
<dbReference type="GO" id="GO:0034475">
    <property type="term" value="P:U4 snRNA 3'-end processing"/>
    <property type="evidence" value="ECO:0007669"/>
    <property type="project" value="TreeGrafter"/>
</dbReference>
<accession>A0A8J5QY41</accession>
<dbReference type="OrthoDB" id="272245at2759"/>
<keyword evidence="5" id="KW-1185">Reference proteome</keyword>
<dbReference type="InterPro" id="IPR015847">
    <property type="entry name" value="ExoRNase_PH_dom2"/>
</dbReference>
<dbReference type="PANTHER" id="PTHR11097">
    <property type="entry name" value="EXOSOME COMPLEX EXONUCLEASE RIBOSOMAL RNA PROCESSING PROTEIN"/>
    <property type="match status" value="1"/>
</dbReference>
<protein>
    <recommendedName>
        <fullName evidence="6">Exosome complex component RRP42</fullName>
    </recommendedName>
</protein>
<dbReference type="InterPro" id="IPR050590">
    <property type="entry name" value="Exosome_comp_Rrp42_subfam"/>
</dbReference>